<feature type="region of interest" description="Disordered" evidence="6">
    <location>
        <begin position="1"/>
        <end position="82"/>
    </location>
</feature>
<protein>
    <submittedName>
        <fullName evidence="7">Uncharacterized protein</fullName>
    </submittedName>
</protein>
<dbReference type="EMBL" id="JABFUD020000005">
    <property type="protein sequence ID" value="KAI5079785.1"/>
    <property type="molecule type" value="Genomic_DNA"/>
</dbReference>
<organism evidence="7 8">
    <name type="scientific">Adiantum capillus-veneris</name>
    <name type="common">Maidenhair fern</name>
    <dbReference type="NCBI Taxonomy" id="13818"/>
    <lineage>
        <taxon>Eukaryota</taxon>
        <taxon>Viridiplantae</taxon>
        <taxon>Streptophyta</taxon>
        <taxon>Embryophyta</taxon>
        <taxon>Tracheophyta</taxon>
        <taxon>Polypodiopsida</taxon>
        <taxon>Polypodiidae</taxon>
        <taxon>Polypodiales</taxon>
        <taxon>Pteridineae</taxon>
        <taxon>Pteridaceae</taxon>
        <taxon>Vittarioideae</taxon>
        <taxon>Adiantum</taxon>
    </lineage>
</organism>
<keyword evidence="3" id="KW-0677">Repeat</keyword>
<evidence type="ECO:0000313" key="8">
    <source>
        <dbReference type="Proteomes" id="UP000886520"/>
    </source>
</evidence>
<dbReference type="PRINTS" id="PR00320">
    <property type="entry name" value="GPROTEINBRPT"/>
</dbReference>
<feature type="compositionally biased region" description="Low complexity" evidence="6">
    <location>
        <begin position="11"/>
        <end position="23"/>
    </location>
</feature>
<proteinExistence type="predicted"/>
<keyword evidence="4" id="KW-0539">Nucleus</keyword>
<feature type="repeat" description="WD" evidence="5">
    <location>
        <begin position="309"/>
        <end position="349"/>
    </location>
</feature>
<dbReference type="PROSITE" id="PS50294">
    <property type="entry name" value="WD_REPEATS_REGION"/>
    <property type="match status" value="1"/>
</dbReference>
<dbReference type="InterPro" id="IPR015943">
    <property type="entry name" value="WD40/YVTN_repeat-like_dom_sf"/>
</dbReference>
<dbReference type="OrthoDB" id="189968at2759"/>
<dbReference type="Pfam" id="PF00400">
    <property type="entry name" value="WD40"/>
    <property type="match status" value="6"/>
</dbReference>
<dbReference type="AlphaFoldDB" id="A0A9D4V4S6"/>
<feature type="repeat" description="WD" evidence="5">
    <location>
        <begin position="349"/>
        <end position="389"/>
    </location>
</feature>
<name>A0A9D4V4S6_ADICA</name>
<evidence type="ECO:0000256" key="1">
    <source>
        <dbReference type="ARBA" id="ARBA00004123"/>
    </source>
</evidence>
<feature type="repeat" description="WD" evidence="5">
    <location>
        <begin position="267"/>
        <end position="308"/>
    </location>
</feature>
<evidence type="ECO:0000256" key="5">
    <source>
        <dbReference type="PROSITE-ProRule" id="PRU00221"/>
    </source>
</evidence>
<dbReference type="InterPro" id="IPR020472">
    <property type="entry name" value="WD40_PAC1"/>
</dbReference>
<feature type="repeat" description="WD" evidence="5">
    <location>
        <begin position="234"/>
        <end position="266"/>
    </location>
</feature>
<dbReference type="PROSITE" id="PS00678">
    <property type="entry name" value="WD_REPEATS_1"/>
    <property type="match status" value="1"/>
</dbReference>
<dbReference type="SMART" id="SM00320">
    <property type="entry name" value="WD40"/>
    <property type="match status" value="6"/>
</dbReference>
<dbReference type="InterPro" id="IPR019775">
    <property type="entry name" value="WD40_repeat_CS"/>
</dbReference>
<dbReference type="PANTHER" id="PTHR19865">
    <property type="entry name" value="U3 SMALL NUCLEOLAR RNA INTERACTING PROTEIN 2"/>
    <property type="match status" value="1"/>
</dbReference>
<dbReference type="GO" id="GO:0034511">
    <property type="term" value="F:U3 snoRNA binding"/>
    <property type="evidence" value="ECO:0007669"/>
    <property type="project" value="InterPro"/>
</dbReference>
<evidence type="ECO:0000256" key="2">
    <source>
        <dbReference type="ARBA" id="ARBA00022574"/>
    </source>
</evidence>
<feature type="compositionally biased region" description="Basic and acidic residues" evidence="6">
    <location>
        <begin position="1"/>
        <end position="10"/>
    </location>
</feature>
<dbReference type="InterPro" id="IPR001680">
    <property type="entry name" value="WD40_rpt"/>
</dbReference>
<accession>A0A9D4V4S6</accession>
<evidence type="ECO:0000256" key="3">
    <source>
        <dbReference type="ARBA" id="ARBA00022737"/>
    </source>
</evidence>
<dbReference type="InterPro" id="IPR039241">
    <property type="entry name" value="Rrp9-like"/>
</dbReference>
<comment type="caution">
    <text evidence="7">The sequence shown here is derived from an EMBL/GenBank/DDBJ whole genome shotgun (WGS) entry which is preliminary data.</text>
</comment>
<dbReference type="SUPFAM" id="SSF50978">
    <property type="entry name" value="WD40 repeat-like"/>
    <property type="match status" value="1"/>
</dbReference>
<dbReference type="PROSITE" id="PS50082">
    <property type="entry name" value="WD_REPEATS_2"/>
    <property type="match status" value="5"/>
</dbReference>
<feature type="repeat" description="WD" evidence="5">
    <location>
        <begin position="161"/>
        <end position="202"/>
    </location>
</feature>
<evidence type="ECO:0000313" key="7">
    <source>
        <dbReference type="EMBL" id="KAI5079785.1"/>
    </source>
</evidence>
<sequence length="537" mass="59166">MPRRQREQRSRSSASKRTPQKGGAPKKPKKAAEEDDFFDAVSDEELLSSDADEVEEDTDRLETQSLDETKDDNETADEKRLRAAKAYLEEIRASTKELEADGHDDSDVDDEAKRREALGARDSLVADLLQQAQLEESGRAQRKLAARIVKPDVPSLGMNVGRRHRQSVTAVALSEDDSKGFAASKDGLIVHWDVETGSRDKYIWPSKEGLASSVNGAKMGVKGKQKPASKNTLALAVSSDGRYLATGGLDRMIHLWDTRTREHLQAFPGHRGAVSSLVFRQGTQQLMSASFDRTIKLWSVEDRAYMDTLFGHQSEVLTIDCLRQERVLSAGRDRTMRLWKIPDETQLVFRGHAASMECCCFLTNTEFLSGSDDGCVALWNVMKKKPLALMRNVHGVIRQKEGGPIANSNSDICGSNQADREECYGNGNANHDAGPSVSLQRNIGVEAWVGAIAVCRGSDLVASGAGDGQICLWAVEEDNRNLQMLHMLPTKGFVNSIAFAKSGRFLIAGVGQEPRLGRWGRNPHARNGVVLHNLIPY</sequence>
<dbReference type="GO" id="GO:0032040">
    <property type="term" value="C:small-subunit processome"/>
    <property type="evidence" value="ECO:0007669"/>
    <property type="project" value="TreeGrafter"/>
</dbReference>
<feature type="compositionally biased region" description="Basic and acidic residues" evidence="6">
    <location>
        <begin position="72"/>
        <end position="82"/>
    </location>
</feature>
<comment type="subcellular location">
    <subcellularLocation>
        <location evidence="1">Nucleus</location>
    </subcellularLocation>
</comment>
<dbReference type="CDD" id="cd00200">
    <property type="entry name" value="WD40"/>
    <property type="match status" value="1"/>
</dbReference>
<dbReference type="PANTHER" id="PTHR19865:SF0">
    <property type="entry name" value="U3 SMALL NUCLEOLAR RNA-INTERACTING PROTEIN 2"/>
    <property type="match status" value="1"/>
</dbReference>
<evidence type="ECO:0000256" key="6">
    <source>
        <dbReference type="SAM" id="MobiDB-lite"/>
    </source>
</evidence>
<keyword evidence="8" id="KW-1185">Reference proteome</keyword>
<reference evidence="7 8" key="1">
    <citation type="submission" date="2021-01" db="EMBL/GenBank/DDBJ databases">
        <title>Adiantum capillus-veneris genome.</title>
        <authorList>
            <person name="Fang Y."/>
            <person name="Liao Q."/>
        </authorList>
    </citation>
    <scope>NUCLEOTIDE SEQUENCE [LARGE SCALE GENOMIC DNA]</scope>
    <source>
        <strain evidence="7">H3</strain>
        <tissue evidence="7">Leaf</tissue>
    </source>
</reference>
<gene>
    <name evidence="7" type="ORF">GOP47_0005264</name>
</gene>
<dbReference type="InterPro" id="IPR036322">
    <property type="entry name" value="WD40_repeat_dom_sf"/>
</dbReference>
<keyword evidence="2 5" id="KW-0853">WD repeat</keyword>
<feature type="compositionally biased region" description="Acidic residues" evidence="6">
    <location>
        <begin position="33"/>
        <end position="59"/>
    </location>
</feature>
<dbReference type="Proteomes" id="UP000886520">
    <property type="component" value="Chromosome 5"/>
</dbReference>
<evidence type="ECO:0000256" key="4">
    <source>
        <dbReference type="ARBA" id="ARBA00023242"/>
    </source>
</evidence>
<dbReference type="Gene3D" id="2.130.10.10">
    <property type="entry name" value="YVTN repeat-like/Quinoprotein amine dehydrogenase"/>
    <property type="match status" value="1"/>
</dbReference>